<keyword evidence="4 5" id="KW-0472">Membrane</keyword>
<dbReference type="Proteomes" id="UP000270411">
    <property type="component" value="Plasmid unnamed1"/>
</dbReference>
<evidence type="ECO:0000259" key="6">
    <source>
        <dbReference type="Pfam" id="PF06271"/>
    </source>
</evidence>
<evidence type="ECO:0000313" key="8">
    <source>
        <dbReference type="Proteomes" id="UP000270411"/>
    </source>
</evidence>
<dbReference type="InterPro" id="IPR010432">
    <property type="entry name" value="RDD"/>
</dbReference>
<reference evidence="8" key="1">
    <citation type="submission" date="2018-11" db="EMBL/GenBank/DDBJ databases">
        <title>FDA dAtabase for Regulatory Grade micrObial Sequences (FDA-ARGOS): Supporting development and validation of Infectious Disease Dx tests.</title>
        <authorList>
            <person name="Goldberg B."/>
            <person name="Campos J."/>
            <person name="Tallon L."/>
            <person name="Sadzewicz L."/>
            <person name="Zhao X."/>
            <person name="Vavikolanu K."/>
            <person name="Mehta A."/>
            <person name="Aluvathingal J."/>
            <person name="Nadendla S."/>
            <person name="Geyer C."/>
            <person name="Nandy P."/>
            <person name="Yan Y."/>
            <person name="Sichtig H."/>
        </authorList>
    </citation>
    <scope>NUCLEOTIDE SEQUENCE [LARGE SCALE GENOMIC DNA]</scope>
    <source>
        <strain evidence="8">FDAARGOS_614</strain>
        <plasmid evidence="8">unnamed1</plasmid>
    </source>
</reference>
<proteinExistence type="predicted"/>
<accession>A0A3G8GXC1</accession>
<dbReference type="OrthoDB" id="8962450at2"/>
<dbReference type="RefSeq" id="WP_051069075.1">
    <property type="nucleotide sequence ID" value="NZ_CP033968.1"/>
</dbReference>
<evidence type="ECO:0000256" key="4">
    <source>
        <dbReference type="ARBA" id="ARBA00023136"/>
    </source>
</evidence>
<protein>
    <submittedName>
        <fullName evidence="7">RDD family protein</fullName>
    </submittedName>
</protein>
<feature type="transmembrane region" description="Helical" evidence="5">
    <location>
        <begin position="74"/>
        <end position="94"/>
    </location>
</feature>
<geneLocation type="plasmid" evidence="7">
    <name>unnamed1</name>
</geneLocation>
<dbReference type="AlphaFoldDB" id="A0A3G8GXC1"/>
<dbReference type="EMBL" id="CP033968">
    <property type="protein sequence ID" value="AZG12012.1"/>
    <property type="molecule type" value="Genomic_DNA"/>
</dbReference>
<organism evidence="7 8">
    <name type="scientific">Cupriavidus pauculus</name>
    <dbReference type="NCBI Taxonomy" id="82633"/>
    <lineage>
        <taxon>Bacteria</taxon>
        <taxon>Pseudomonadati</taxon>
        <taxon>Pseudomonadota</taxon>
        <taxon>Betaproteobacteria</taxon>
        <taxon>Burkholderiales</taxon>
        <taxon>Burkholderiaceae</taxon>
        <taxon>Cupriavidus</taxon>
    </lineage>
</organism>
<evidence type="ECO:0000256" key="5">
    <source>
        <dbReference type="SAM" id="Phobius"/>
    </source>
</evidence>
<sequence>MITKRNVLPRVLLISRRLGANAVDACILAAVVAAATIGAAWIAAMMMDMPSAEQLQVIFAGVPADHLTFAWYEAIARGIAPYVMAGLPAIWWAYESMFAKLRMEGTPGKWLFRLATRSAADRKLRFGEILLRSAMKVVTLTCLLFIASPAFLAAVAGLLLLIPLMSANGQFLHDFIPGTNVVAKAKAIAPKLGKAEQRI</sequence>
<feature type="transmembrane region" description="Helical" evidence="5">
    <location>
        <begin position="21"/>
        <end position="44"/>
    </location>
</feature>
<keyword evidence="7" id="KW-0614">Plasmid</keyword>
<keyword evidence="2 5" id="KW-0812">Transmembrane</keyword>
<evidence type="ECO:0000313" key="7">
    <source>
        <dbReference type="EMBL" id="AZG12012.1"/>
    </source>
</evidence>
<feature type="domain" description="RDD" evidence="6">
    <location>
        <begin position="14"/>
        <end position="176"/>
    </location>
</feature>
<evidence type="ECO:0000256" key="2">
    <source>
        <dbReference type="ARBA" id="ARBA00022692"/>
    </source>
</evidence>
<keyword evidence="3 5" id="KW-1133">Transmembrane helix</keyword>
<feature type="transmembrane region" description="Helical" evidence="5">
    <location>
        <begin position="137"/>
        <end position="162"/>
    </location>
</feature>
<evidence type="ECO:0000256" key="3">
    <source>
        <dbReference type="ARBA" id="ARBA00022989"/>
    </source>
</evidence>
<dbReference type="KEGG" id="cpau:EHF44_00565"/>
<name>A0A3G8GXC1_9BURK</name>
<comment type="subcellular location">
    <subcellularLocation>
        <location evidence="1">Membrane</location>
        <topology evidence="1">Multi-pass membrane protein</topology>
    </subcellularLocation>
</comment>
<gene>
    <name evidence="7" type="ORF">EHF44_00565</name>
</gene>
<evidence type="ECO:0000256" key="1">
    <source>
        <dbReference type="ARBA" id="ARBA00004141"/>
    </source>
</evidence>
<dbReference type="GO" id="GO:0016020">
    <property type="term" value="C:membrane"/>
    <property type="evidence" value="ECO:0007669"/>
    <property type="project" value="UniProtKB-SubCell"/>
</dbReference>
<dbReference type="Pfam" id="PF06271">
    <property type="entry name" value="RDD"/>
    <property type="match status" value="1"/>
</dbReference>